<dbReference type="GO" id="GO:0031514">
    <property type="term" value="C:motile cilium"/>
    <property type="evidence" value="ECO:0007669"/>
    <property type="project" value="UniProtKB-SubCell"/>
</dbReference>
<evidence type="ECO:0000256" key="7">
    <source>
        <dbReference type="ARBA" id="ARBA00023212"/>
    </source>
</evidence>
<gene>
    <name evidence="10" type="ORF">TRIADDRAFT_58077</name>
</gene>
<evidence type="ECO:0000313" key="10">
    <source>
        <dbReference type="EMBL" id="EDV23121.1"/>
    </source>
</evidence>
<dbReference type="SMART" id="SM00698">
    <property type="entry name" value="MORN"/>
    <property type="match status" value="10"/>
</dbReference>
<feature type="compositionally biased region" description="Basic and acidic residues" evidence="9">
    <location>
        <begin position="16"/>
        <end position="36"/>
    </location>
</feature>
<protein>
    <submittedName>
        <fullName evidence="10">Uncharacterized protein</fullName>
    </submittedName>
</protein>
<organism evidence="10 11">
    <name type="scientific">Trichoplax adhaerens</name>
    <name type="common">Trichoplax reptans</name>
    <dbReference type="NCBI Taxonomy" id="10228"/>
    <lineage>
        <taxon>Eukaryota</taxon>
        <taxon>Metazoa</taxon>
        <taxon>Placozoa</taxon>
        <taxon>Uniplacotomia</taxon>
        <taxon>Trichoplacea</taxon>
        <taxon>Trichoplacidae</taxon>
        <taxon>Trichoplax</taxon>
    </lineage>
</organism>
<evidence type="ECO:0000256" key="6">
    <source>
        <dbReference type="ARBA" id="ARBA00023069"/>
    </source>
</evidence>
<keyword evidence="6" id="KW-0969">Cilium</keyword>
<dbReference type="SUPFAM" id="SSF82185">
    <property type="entry name" value="Histone H3 K4-specific methyltransferase SET7/9 N-terminal domain"/>
    <property type="match status" value="3"/>
</dbReference>
<evidence type="ECO:0000256" key="2">
    <source>
        <dbReference type="ARBA" id="ARBA00004430"/>
    </source>
</evidence>
<evidence type="ECO:0000256" key="8">
    <source>
        <dbReference type="ARBA" id="ARBA00023273"/>
    </source>
</evidence>
<reference evidence="10 11" key="1">
    <citation type="journal article" date="2008" name="Nature">
        <title>The Trichoplax genome and the nature of placozoans.</title>
        <authorList>
            <person name="Srivastava M."/>
            <person name="Begovic E."/>
            <person name="Chapman J."/>
            <person name="Putnam N.H."/>
            <person name="Hellsten U."/>
            <person name="Kawashima T."/>
            <person name="Kuo A."/>
            <person name="Mitros T."/>
            <person name="Salamov A."/>
            <person name="Carpenter M.L."/>
            <person name="Signorovitch A.Y."/>
            <person name="Moreno M.A."/>
            <person name="Kamm K."/>
            <person name="Grimwood J."/>
            <person name="Schmutz J."/>
            <person name="Shapiro H."/>
            <person name="Grigoriev I.V."/>
            <person name="Buss L.W."/>
            <person name="Schierwater B."/>
            <person name="Dellaporta S.L."/>
            <person name="Rokhsar D.S."/>
        </authorList>
    </citation>
    <scope>NUCLEOTIDE SEQUENCE [LARGE SCALE GENOMIC DNA]</scope>
    <source>
        <strain evidence="10 11">Grell-BS-1999</strain>
    </source>
</reference>
<evidence type="ECO:0000256" key="5">
    <source>
        <dbReference type="ARBA" id="ARBA00022846"/>
    </source>
</evidence>
<evidence type="ECO:0000256" key="1">
    <source>
        <dbReference type="ARBA" id="ARBA00004230"/>
    </source>
</evidence>
<name>B3S2M3_TRIAD</name>
<dbReference type="STRING" id="10228.B3S2M3"/>
<dbReference type="KEGG" id="tad:TRIADDRAFT_58077"/>
<dbReference type="OMA" id="PNACHVK"/>
<proteinExistence type="predicted"/>
<evidence type="ECO:0000256" key="9">
    <source>
        <dbReference type="SAM" id="MobiDB-lite"/>
    </source>
</evidence>
<dbReference type="FunCoup" id="B3S2M3">
    <property type="interactions" value="19"/>
</dbReference>
<keyword evidence="5" id="KW-0282">Flagellum</keyword>
<dbReference type="PhylomeDB" id="B3S2M3"/>
<dbReference type="GO" id="GO:0005930">
    <property type="term" value="C:axoneme"/>
    <property type="evidence" value="ECO:0007669"/>
    <property type="project" value="UniProtKB-SubCell"/>
</dbReference>
<dbReference type="PANTHER" id="PTHR46613">
    <property type="entry name" value="RADIAL SPOKE HEAD 10 HOMOLOG B-RELATED"/>
    <property type="match status" value="1"/>
</dbReference>
<dbReference type="AlphaFoldDB" id="B3S2M3"/>
<dbReference type="RefSeq" id="XP_002114031.1">
    <property type="nucleotide sequence ID" value="XM_002113995.1"/>
</dbReference>
<dbReference type="InterPro" id="IPR003409">
    <property type="entry name" value="MORN"/>
</dbReference>
<evidence type="ECO:0000256" key="4">
    <source>
        <dbReference type="ARBA" id="ARBA00022737"/>
    </source>
</evidence>
<feature type="region of interest" description="Disordered" evidence="9">
    <location>
        <begin position="318"/>
        <end position="346"/>
    </location>
</feature>
<dbReference type="PANTHER" id="PTHR46613:SF1">
    <property type="entry name" value="RADIAL SPOKE HEAD 10 HOMOLOG B-RELATED"/>
    <property type="match status" value="1"/>
</dbReference>
<keyword evidence="4" id="KW-0677">Repeat</keyword>
<dbReference type="GeneID" id="6755567"/>
<dbReference type="HOGENOM" id="CLU_012108_1_0_1"/>
<feature type="compositionally biased region" description="Polar residues" evidence="9">
    <location>
        <begin position="1"/>
        <end position="15"/>
    </location>
</feature>
<dbReference type="Gene3D" id="2.20.110.10">
    <property type="entry name" value="Histone H3 K4-specific methyltransferase SET7/9 N-terminal domain"/>
    <property type="match status" value="3"/>
</dbReference>
<comment type="subcellular location">
    <subcellularLocation>
        <location evidence="1">Cell projection</location>
        <location evidence="1">Cilium</location>
        <location evidence="1">Flagellum</location>
    </subcellularLocation>
    <subcellularLocation>
        <location evidence="2">Cytoplasm</location>
        <location evidence="2">Cytoskeleton</location>
        <location evidence="2">Cilium axoneme</location>
    </subcellularLocation>
</comment>
<sequence>MPEQTTMPATITQNQDDSKEVTNPEENVKDTEEKPNEQLQPKPDIDLYDEPKLSEIIIEYYDGERQKGLFHGYGTAYFIGGNIYQGEFHEGEMHGSGRYVWYDGVIYEGDFNRNEITGAGKYTWTDGSQYEGEVYAGLRHGKGSYRSSSCPSSYIGQWILGKRQGWGVMYYDVDGLSYYDGQWQDNNRHGFGVRRYRSGNVYEGEWEDGLRNGKGTMRWLDQNETYSGIWKDGVQHGHGVHTWFVSRAVDTQFPVRNQYIGNWQQGKRHGFGVFHYANGAKYDGQWSNNMKHGKGKFYFKNGTVFDGSFEEDHMVEYPLHEDPNNRPKSPLGSPSRLKSPLGSHTDESIDGSFESNLLINIENLLTSTDVFDMKDELAKIRNVMLRYVSPLKRFYRFYSRLGHSASVDNTFCMRRFQFWCFLRDCHIHHYGLTLTDMNRIIAKHTNNRSGGEHDPNQILLIRDYFDAIAILASAIYGAEFNGDQDKLAKCLRKLITENILNSATHVKGPFLHDSRRSTTAMQLMPRTLELFHSVCLHRQNNSNGFTLRMRTFLLLLKDLGLIDENLTAKHVIDILGANNPNALQDGDCNLEIEMTFLEFFEALVSCAPISIRLSSDRESIVTRPSTVMSARPLSEPVNMDIGAQMQMDTSINSITKINETTANDNQTILPVDEIKESVKTSENSEAQKPGDTALLTPVQSTDSRADFVDGKNQVKTNAITRDDSMRNASGIVRSESGREIFSEQILDERAISQIRPSYETPMSGASQISESLLEEDKVTMIANPIGTIHSSGRESNTHSSPDAYIAWAKKIHLFFNERLFVAAEQANLIVHSINIEDI</sequence>
<dbReference type="OrthoDB" id="294378at2759"/>
<dbReference type="eggNOG" id="KOG0231">
    <property type="taxonomic scope" value="Eukaryota"/>
</dbReference>
<keyword evidence="8" id="KW-0966">Cell projection</keyword>
<accession>B3S2M3</accession>
<evidence type="ECO:0000256" key="3">
    <source>
        <dbReference type="ARBA" id="ARBA00022490"/>
    </source>
</evidence>
<dbReference type="Pfam" id="PF02493">
    <property type="entry name" value="MORN"/>
    <property type="match status" value="10"/>
</dbReference>
<dbReference type="EMBL" id="DS985247">
    <property type="protein sequence ID" value="EDV23121.1"/>
    <property type="molecule type" value="Genomic_DNA"/>
</dbReference>
<keyword evidence="7" id="KW-0206">Cytoskeleton</keyword>
<dbReference type="Proteomes" id="UP000009022">
    <property type="component" value="Unassembled WGS sequence"/>
</dbReference>
<dbReference type="InParanoid" id="B3S2M3"/>
<keyword evidence="3" id="KW-0963">Cytoplasm</keyword>
<feature type="region of interest" description="Disordered" evidence="9">
    <location>
        <begin position="1"/>
        <end position="46"/>
    </location>
</feature>
<dbReference type="CTD" id="6755567"/>
<keyword evidence="11" id="KW-1185">Reference proteome</keyword>
<evidence type="ECO:0000313" key="11">
    <source>
        <dbReference type="Proteomes" id="UP000009022"/>
    </source>
</evidence>